<feature type="chain" id="PRO_5011578904" evidence="2">
    <location>
        <begin position="21"/>
        <end position="328"/>
    </location>
</feature>
<dbReference type="PANTHER" id="PTHR40469:SF2">
    <property type="entry name" value="GALACTOSE-BINDING DOMAIN-LIKE SUPERFAMILY PROTEIN"/>
    <property type="match status" value="1"/>
</dbReference>
<organism evidence="4 5">
    <name type="scientific">Granulicella pectinivorans</name>
    <dbReference type="NCBI Taxonomy" id="474950"/>
    <lineage>
        <taxon>Bacteria</taxon>
        <taxon>Pseudomonadati</taxon>
        <taxon>Acidobacteriota</taxon>
        <taxon>Terriglobia</taxon>
        <taxon>Terriglobales</taxon>
        <taxon>Acidobacteriaceae</taxon>
        <taxon>Granulicella</taxon>
    </lineage>
</organism>
<keyword evidence="2" id="KW-0732">Signal</keyword>
<proteinExistence type="predicted"/>
<gene>
    <name evidence="4" type="ORF">SAMN05421771_1352</name>
</gene>
<sequence>MKKFVLTLAAGFLFASPAWAAQKIHVLILDGESAASYHKWAAETPVLKKELDEAGLFDVDILTAPPAGGDFSQFHPDWSKYGVIVLNYDAPDERWSPQIKESFEKYMNAGGGLVTVHAADNAFPKWKAYNDMIGVGGWRGRTEEAGPHWIWKDGNLTEDEKPGRAGVHGNRIPFLVTARNTTHPIMRGLPATWMHQGDELYANLRGPGKMTVLATAYSDPRNHGTGDDEPMVMVSQFGKGRVVHTTWGHDVFALSSTDAVVIFKRSVEWAATGKVTQPVPPTFPTANTVTFRADLAAMDPNADKGVNGFDLTPPVRPARPAPEPPAAR</sequence>
<dbReference type="PANTHER" id="PTHR40469">
    <property type="entry name" value="SECRETED GLYCOSYL HYDROLASE"/>
    <property type="match status" value="1"/>
</dbReference>
<feature type="signal peptide" evidence="2">
    <location>
        <begin position="1"/>
        <end position="20"/>
    </location>
</feature>
<evidence type="ECO:0000256" key="1">
    <source>
        <dbReference type="SAM" id="MobiDB-lite"/>
    </source>
</evidence>
<dbReference type="OrthoDB" id="9785923at2"/>
<dbReference type="InterPro" id="IPR029062">
    <property type="entry name" value="Class_I_gatase-like"/>
</dbReference>
<name>A0A1I6LVU9_9BACT</name>
<reference evidence="4 5" key="1">
    <citation type="submission" date="2016-10" db="EMBL/GenBank/DDBJ databases">
        <authorList>
            <person name="de Groot N.N."/>
        </authorList>
    </citation>
    <scope>NUCLEOTIDE SEQUENCE [LARGE SCALE GENOMIC DNA]</scope>
    <source>
        <strain evidence="4 5">DSM 21001</strain>
    </source>
</reference>
<dbReference type="AlphaFoldDB" id="A0A1I6LVU9"/>
<dbReference type="EMBL" id="FOZL01000001">
    <property type="protein sequence ID" value="SFS07546.1"/>
    <property type="molecule type" value="Genomic_DNA"/>
</dbReference>
<feature type="compositionally biased region" description="Pro residues" evidence="1">
    <location>
        <begin position="314"/>
        <end position="328"/>
    </location>
</feature>
<dbReference type="STRING" id="474950.SAMN05421771_1352"/>
<dbReference type="InterPro" id="IPR029010">
    <property type="entry name" value="ThuA-like"/>
</dbReference>
<accession>A0A1I6LVU9</accession>
<feature type="region of interest" description="Disordered" evidence="1">
    <location>
        <begin position="302"/>
        <end position="328"/>
    </location>
</feature>
<keyword evidence="5" id="KW-1185">Reference proteome</keyword>
<feature type="domain" description="ThuA-like" evidence="3">
    <location>
        <begin position="26"/>
        <end position="270"/>
    </location>
</feature>
<dbReference type="SUPFAM" id="SSF52317">
    <property type="entry name" value="Class I glutamine amidotransferase-like"/>
    <property type="match status" value="1"/>
</dbReference>
<evidence type="ECO:0000256" key="2">
    <source>
        <dbReference type="SAM" id="SignalP"/>
    </source>
</evidence>
<dbReference type="Pfam" id="PF06283">
    <property type="entry name" value="ThuA"/>
    <property type="match status" value="1"/>
</dbReference>
<dbReference type="Proteomes" id="UP000199024">
    <property type="component" value="Unassembled WGS sequence"/>
</dbReference>
<evidence type="ECO:0000313" key="4">
    <source>
        <dbReference type="EMBL" id="SFS07546.1"/>
    </source>
</evidence>
<protein>
    <submittedName>
        <fullName evidence="4">Trehalose utilisation</fullName>
    </submittedName>
</protein>
<dbReference type="Gene3D" id="3.40.50.880">
    <property type="match status" value="1"/>
</dbReference>
<evidence type="ECO:0000259" key="3">
    <source>
        <dbReference type="Pfam" id="PF06283"/>
    </source>
</evidence>
<dbReference type="RefSeq" id="WP_089837786.1">
    <property type="nucleotide sequence ID" value="NZ_FOZL01000001.1"/>
</dbReference>
<evidence type="ECO:0000313" key="5">
    <source>
        <dbReference type="Proteomes" id="UP000199024"/>
    </source>
</evidence>